<reference evidence="2 3" key="1">
    <citation type="submission" date="2020-08" db="EMBL/GenBank/DDBJ databases">
        <title>Plant Genome Project.</title>
        <authorList>
            <person name="Zhang R.-G."/>
        </authorList>
    </citation>
    <scope>NUCLEOTIDE SEQUENCE [LARGE SCALE GENOMIC DNA]</scope>
    <source>
        <tissue evidence="2">Rhizome</tissue>
    </source>
</reference>
<sequence>MALMVCAPSPRRSRWSRRRLEKDIVGEERGQDGDGVENGRARKTRRSRSSKVTDSKERLNPVPFLPAPCPVTESRDTAINCEDCRGALDGIQERIFELVMWKNAAKSTLWFGLGTMFFSSSCFSEDFSFSMVSAMSQLGLVILGLAFFKDSIPQSCTDHSPNDQRCLCKDSRDPLWRSIEDSANCTYSPIWDHVWPLDNPKEVLCNLFFCEFYFAITLFLLLTSDSLQS</sequence>
<keyword evidence="3" id="KW-1185">Reference proteome</keyword>
<evidence type="ECO:0000313" key="2">
    <source>
        <dbReference type="EMBL" id="KAG6484025.1"/>
    </source>
</evidence>
<evidence type="ECO:0000313" key="3">
    <source>
        <dbReference type="Proteomes" id="UP000734854"/>
    </source>
</evidence>
<proteinExistence type="predicted"/>
<evidence type="ECO:0000256" key="1">
    <source>
        <dbReference type="SAM" id="MobiDB-lite"/>
    </source>
</evidence>
<dbReference type="Proteomes" id="UP000734854">
    <property type="component" value="Unassembled WGS sequence"/>
</dbReference>
<dbReference type="EMBL" id="JACMSC010000016">
    <property type="protein sequence ID" value="KAG6484025.1"/>
    <property type="molecule type" value="Genomic_DNA"/>
</dbReference>
<accession>A0A8J5FH53</accession>
<gene>
    <name evidence="2" type="ORF">ZIOFF_060818</name>
</gene>
<dbReference type="PANTHER" id="PTHR46626">
    <property type="entry name" value="RETICULON-LIKE PROTEIN B17"/>
    <property type="match status" value="1"/>
</dbReference>
<name>A0A8J5FH53_ZINOF</name>
<feature type="region of interest" description="Disordered" evidence="1">
    <location>
        <begin position="1"/>
        <end position="59"/>
    </location>
</feature>
<feature type="compositionally biased region" description="Basic and acidic residues" evidence="1">
    <location>
        <begin position="18"/>
        <end position="40"/>
    </location>
</feature>
<protein>
    <submittedName>
        <fullName evidence="2">Uncharacterized protein</fullName>
    </submittedName>
</protein>
<comment type="caution">
    <text evidence="2">The sequence shown here is derived from an EMBL/GenBank/DDBJ whole genome shotgun (WGS) entry which is preliminary data.</text>
</comment>
<dbReference type="AlphaFoldDB" id="A0A8J5FH53"/>
<organism evidence="2 3">
    <name type="scientific">Zingiber officinale</name>
    <name type="common">Ginger</name>
    <name type="synonym">Amomum zingiber</name>
    <dbReference type="NCBI Taxonomy" id="94328"/>
    <lineage>
        <taxon>Eukaryota</taxon>
        <taxon>Viridiplantae</taxon>
        <taxon>Streptophyta</taxon>
        <taxon>Embryophyta</taxon>
        <taxon>Tracheophyta</taxon>
        <taxon>Spermatophyta</taxon>
        <taxon>Magnoliopsida</taxon>
        <taxon>Liliopsida</taxon>
        <taxon>Zingiberales</taxon>
        <taxon>Zingiberaceae</taxon>
        <taxon>Zingiber</taxon>
    </lineage>
</organism>
<dbReference type="InterPro" id="IPR044647">
    <property type="entry name" value="RTNLB17/18/21"/>
</dbReference>
<dbReference type="PANTHER" id="PTHR46626:SF2">
    <property type="entry name" value="RETICULON-LIKE PROTEIN B17"/>
    <property type="match status" value="1"/>
</dbReference>